<sequence length="74" mass="7797">MTKDQQAPKPADEAAQEGNDLGGSPTFPNPPSAQPTGDPAGFNGSFGETEHHTQHEYDAGNQASKEDGDKDEEN</sequence>
<evidence type="ECO:0000313" key="3">
    <source>
        <dbReference type="Proteomes" id="UP000547458"/>
    </source>
</evidence>
<comment type="caution">
    <text evidence="2">The sequence shown here is derived from an EMBL/GenBank/DDBJ whole genome shotgun (WGS) entry which is preliminary data.</text>
</comment>
<proteinExistence type="predicted"/>
<dbReference type="Proteomes" id="UP000547458">
    <property type="component" value="Unassembled WGS sequence"/>
</dbReference>
<evidence type="ECO:0000256" key="1">
    <source>
        <dbReference type="SAM" id="MobiDB-lite"/>
    </source>
</evidence>
<name>A0A846RR40_9MICC</name>
<accession>A0A846RR40</accession>
<reference evidence="2 3" key="1">
    <citation type="submission" date="2020-03" db="EMBL/GenBank/DDBJ databases">
        <title>Sequencing the genomes of 1000 actinobacteria strains.</title>
        <authorList>
            <person name="Klenk H.-P."/>
        </authorList>
    </citation>
    <scope>NUCLEOTIDE SEQUENCE [LARGE SCALE GENOMIC DNA]</scope>
    <source>
        <strain evidence="2 3">DSM 16403</strain>
    </source>
</reference>
<protein>
    <submittedName>
        <fullName evidence="2">Uncharacterized protein</fullName>
    </submittedName>
</protein>
<feature type="compositionally biased region" description="Basic and acidic residues" evidence="1">
    <location>
        <begin position="48"/>
        <end position="68"/>
    </location>
</feature>
<dbReference type="AlphaFoldDB" id="A0A846RR40"/>
<dbReference type="EMBL" id="JAATJL010000001">
    <property type="protein sequence ID" value="NJC23539.1"/>
    <property type="molecule type" value="Genomic_DNA"/>
</dbReference>
<feature type="region of interest" description="Disordered" evidence="1">
    <location>
        <begin position="1"/>
        <end position="74"/>
    </location>
</feature>
<gene>
    <name evidence="2" type="ORF">BJ994_002615</name>
</gene>
<evidence type="ECO:0000313" key="2">
    <source>
        <dbReference type="EMBL" id="NJC23539.1"/>
    </source>
</evidence>
<organism evidence="2 3">
    <name type="scientific">Arthrobacter pigmenti</name>
    <dbReference type="NCBI Taxonomy" id="271432"/>
    <lineage>
        <taxon>Bacteria</taxon>
        <taxon>Bacillati</taxon>
        <taxon>Actinomycetota</taxon>
        <taxon>Actinomycetes</taxon>
        <taxon>Micrococcales</taxon>
        <taxon>Micrococcaceae</taxon>
        <taxon>Arthrobacter</taxon>
    </lineage>
</organism>
<dbReference type="RefSeq" id="WP_167994744.1">
    <property type="nucleotide sequence ID" value="NZ_JAATJL010000001.1"/>
</dbReference>
<keyword evidence="3" id="KW-1185">Reference proteome</keyword>